<dbReference type="RefSeq" id="WP_126664958.1">
    <property type="nucleotide sequence ID" value="NZ_CP069192.1"/>
</dbReference>
<dbReference type="Proteomes" id="UP000637819">
    <property type="component" value="Plasmid pHTS280.6"/>
</dbReference>
<dbReference type="Gene3D" id="3.40.50.620">
    <property type="entry name" value="HUPs"/>
    <property type="match status" value="1"/>
</dbReference>
<dbReference type="Pfam" id="PF00582">
    <property type="entry name" value="Usp"/>
    <property type="match status" value="1"/>
</dbReference>
<dbReference type="CDD" id="cd00293">
    <property type="entry name" value="USP-like"/>
    <property type="match status" value="1"/>
</dbReference>
<dbReference type="GeneID" id="62878199"/>
<geneLocation type="plasmid" evidence="2 3">
    <name>pHTS280.6</name>
</geneLocation>
<dbReference type="InterPro" id="IPR014729">
    <property type="entry name" value="Rossmann-like_a/b/a_fold"/>
</dbReference>
<keyword evidence="3" id="KW-1185">Reference proteome</keyword>
<dbReference type="OrthoDB" id="342236at2157"/>
<organism evidence="2 3">
    <name type="scientific">Haloterrigena salifodinae</name>
    <dbReference type="NCBI Taxonomy" id="2675099"/>
    <lineage>
        <taxon>Archaea</taxon>
        <taxon>Methanobacteriati</taxon>
        <taxon>Methanobacteriota</taxon>
        <taxon>Stenosarchaea group</taxon>
        <taxon>Halobacteria</taxon>
        <taxon>Halobacteriales</taxon>
        <taxon>Natrialbaceae</taxon>
        <taxon>Haloterrigena</taxon>
    </lineage>
</organism>
<evidence type="ECO:0000313" key="2">
    <source>
        <dbReference type="EMBL" id="QRV17990.1"/>
    </source>
</evidence>
<dbReference type="KEGG" id="hsal:JMJ58_23705"/>
<dbReference type="InterPro" id="IPR006016">
    <property type="entry name" value="UspA"/>
</dbReference>
<keyword evidence="2" id="KW-0614">Plasmid</keyword>
<dbReference type="SUPFAM" id="SSF52402">
    <property type="entry name" value="Adenine nucleotide alpha hydrolases-like"/>
    <property type="match status" value="1"/>
</dbReference>
<accession>A0A8T8E8W0</accession>
<dbReference type="EMBL" id="CP069192">
    <property type="protein sequence ID" value="QRV17990.1"/>
    <property type="molecule type" value="Genomic_DNA"/>
</dbReference>
<sequence length="147" mass="16097">MDTVLVVQTGDEPDQQLLRTAKRHVSGTETEIVFCRAVDEKRLQNNLQRQANSEREVEGVDEMEEIAKTEAEDIASDAFGEEIPYRAVGLVGTIPDDVIQMAEEEGCDHIFISGKKRSPAGKAVFGDVAQSVILQFDGPVTVTTMST</sequence>
<gene>
    <name evidence="2" type="ORF">JMJ58_23705</name>
</gene>
<proteinExistence type="predicted"/>
<protein>
    <submittedName>
        <fullName evidence="2">Universal stress protein</fullName>
    </submittedName>
</protein>
<feature type="domain" description="UspA" evidence="1">
    <location>
        <begin position="2"/>
        <end position="142"/>
    </location>
</feature>
<evidence type="ECO:0000313" key="3">
    <source>
        <dbReference type="Proteomes" id="UP000637819"/>
    </source>
</evidence>
<name>A0A8T8E8W0_9EURY</name>
<reference evidence="2 3" key="1">
    <citation type="submission" date="2021-01" db="EMBL/GenBank/DDBJ databases">
        <title>Genome Sequence and Methylation Pattern of Haloterrigena salifodinae BOL5-1, An Extremely Halophilic Archaeon from a Bolivian Salt Mine.</title>
        <authorList>
            <person name="DasSarma P."/>
            <person name="Anton B.P."/>
            <person name="DasSarma S.L."/>
            <person name="von Ehrenheim H.A.L."/>
            <person name="Martinez F.L."/>
            <person name="Guzman D."/>
            <person name="Roberts R.J."/>
            <person name="DasSarma S."/>
        </authorList>
    </citation>
    <scope>NUCLEOTIDE SEQUENCE [LARGE SCALE GENOMIC DNA]</scope>
    <source>
        <strain evidence="2 3">BOL5-1</strain>
        <plasmid evidence="2 3">pHTS280.6</plasmid>
    </source>
</reference>
<evidence type="ECO:0000259" key="1">
    <source>
        <dbReference type="Pfam" id="PF00582"/>
    </source>
</evidence>
<dbReference type="AlphaFoldDB" id="A0A8T8E8W0"/>